<dbReference type="RefSeq" id="WP_156214910.1">
    <property type="nucleotide sequence ID" value="NZ_WOFH01000002.1"/>
</dbReference>
<proteinExistence type="predicted"/>
<organism evidence="1 2">
    <name type="scientific">Actinomadura litoris</name>
    <dbReference type="NCBI Taxonomy" id="2678616"/>
    <lineage>
        <taxon>Bacteria</taxon>
        <taxon>Bacillati</taxon>
        <taxon>Actinomycetota</taxon>
        <taxon>Actinomycetes</taxon>
        <taxon>Streptosporangiales</taxon>
        <taxon>Thermomonosporaceae</taxon>
        <taxon>Actinomadura</taxon>
    </lineage>
</organism>
<name>A0A7K1KUT5_9ACTN</name>
<evidence type="ECO:0000313" key="2">
    <source>
        <dbReference type="Proteomes" id="UP000432015"/>
    </source>
</evidence>
<reference evidence="1 2" key="1">
    <citation type="submission" date="2019-11" db="EMBL/GenBank/DDBJ databases">
        <authorList>
            <person name="Cao P."/>
        </authorList>
    </citation>
    <scope>NUCLEOTIDE SEQUENCE [LARGE SCALE GENOMIC DNA]</scope>
    <source>
        <strain evidence="1 2">NEAU-AAG5</strain>
    </source>
</reference>
<protein>
    <submittedName>
        <fullName evidence="1">Uncharacterized protein</fullName>
    </submittedName>
</protein>
<gene>
    <name evidence="1" type="ORF">GNZ18_04795</name>
</gene>
<dbReference type="Proteomes" id="UP000432015">
    <property type="component" value="Unassembled WGS sequence"/>
</dbReference>
<dbReference type="AlphaFoldDB" id="A0A7K1KUT5"/>
<accession>A0A7K1KUT5</accession>
<comment type="caution">
    <text evidence="1">The sequence shown here is derived from an EMBL/GenBank/DDBJ whole genome shotgun (WGS) entry which is preliminary data.</text>
</comment>
<evidence type="ECO:0000313" key="1">
    <source>
        <dbReference type="EMBL" id="MUN35919.1"/>
    </source>
</evidence>
<keyword evidence="2" id="KW-1185">Reference proteome</keyword>
<sequence length="46" mass="5211">MSARRGEPFVVPGEQDGWPRLEYSGRDVSVAERMGPEPFDRGVYRA</sequence>
<dbReference type="EMBL" id="WOFH01000002">
    <property type="protein sequence ID" value="MUN35919.1"/>
    <property type="molecule type" value="Genomic_DNA"/>
</dbReference>